<proteinExistence type="predicted"/>
<feature type="region of interest" description="Disordered" evidence="1">
    <location>
        <begin position="1"/>
        <end position="25"/>
    </location>
</feature>
<gene>
    <name evidence="2" type="ORF">ACFQ1S_09900</name>
</gene>
<protein>
    <recommendedName>
        <fullName evidence="4">DUF4034 domain-containing protein</fullName>
    </recommendedName>
</protein>
<organism evidence="2 3">
    <name type="scientific">Kibdelosporangium lantanae</name>
    <dbReference type="NCBI Taxonomy" id="1497396"/>
    <lineage>
        <taxon>Bacteria</taxon>
        <taxon>Bacillati</taxon>
        <taxon>Actinomycetota</taxon>
        <taxon>Actinomycetes</taxon>
        <taxon>Pseudonocardiales</taxon>
        <taxon>Pseudonocardiaceae</taxon>
        <taxon>Kibdelosporangium</taxon>
    </lineage>
</organism>
<accession>A0ABW3M6C4</accession>
<evidence type="ECO:0000256" key="1">
    <source>
        <dbReference type="SAM" id="MobiDB-lite"/>
    </source>
</evidence>
<keyword evidence="3" id="KW-1185">Reference proteome</keyword>
<evidence type="ECO:0000313" key="3">
    <source>
        <dbReference type="Proteomes" id="UP001597045"/>
    </source>
</evidence>
<comment type="caution">
    <text evidence="2">The sequence shown here is derived from an EMBL/GenBank/DDBJ whole genome shotgun (WGS) entry which is preliminary data.</text>
</comment>
<sequence>MSELGGQTLGVSPPRPSSAGEDGERYADQVEAFRADLVAIWNRNGSPELWEMARKSGQPAGRFRFLGDPPGSGLPEWRDVETFLAATGQSKTRVDQLERRWKELDRHRQLDRRVGFWRERTAAALYDVGDGHDRHEPWLYLPDKGMGTGGVLARAMAAESRADFVACLAEYRASIGVSFTDIAKEPCWLWSRSTANRIVQPGQFPGSAKQVAAFVMACGANESEAGLWTRAWSRAERMYPHDDNPVDGLSLIRMHQKAAAVFASRGEWEIAYRHMRSAFDFLYQDKVWVVKEEDWAVAG</sequence>
<name>A0ABW3M6C4_9PSEU</name>
<evidence type="ECO:0008006" key="4">
    <source>
        <dbReference type="Google" id="ProtNLM"/>
    </source>
</evidence>
<evidence type="ECO:0000313" key="2">
    <source>
        <dbReference type="EMBL" id="MFD1045852.1"/>
    </source>
</evidence>
<dbReference type="EMBL" id="JBHTIS010000432">
    <property type="protein sequence ID" value="MFD1045852.1"/>
    <property type="molecule type" value="Genomic_DNA"/>
</dbReference>
<dbReference type="Proteomes" id="UP001597045">
    <property type="component" value="Unassembled WGS sequence"/>
</dbReference>
<reference evidence="3" key="1">
    <citation type="journal article" date="2019" name="Int. J. Syst. Evol. Microbiol.">
        <title>The Global Catalogue of Microorganisms (GCM) 10K type strain sequencing project: providing services to taxonomists for standard genome sequencing and annotation.</title>
        <authorList>
            <consortium name="The Broad Institute Genomics Platform"/>
            <consortium name="The Broad Institute Genome Sequencing Center for Infectious Disease"/>
            <person name="Wu L."/>
            <person name="Ma J."/>
        </authorList>
    </citation>
    <scope>NUCLEOTIDE SEQUENCE [LARGE SCALE GENOMIC DNA]</scope>
    <source>
        <strain evidence="3">JCM 31486</strain>
    </source>
</reference>